<evidence type="ECO:0000313" key="3">
    <source>
        <dbReference type="Proteomes" id="UP000002630"/>
    </source>
</evidence>
<accession>D7G3M0</accession>
<feature type="compositionally biased region" description="Basic and acidic residues" evidence="1">
    <location>
        <begin position="31"/>
        <end position="50"/>
    </location>
</feature>
<dbReference type="EMBL" id="FN649760">
    <property type="protein sequence ID" value="CBJ33552.1"/>
    <property type="molecule type" value="Genomic_DNA"/>
</dbReference>
<organism evidence="2 3">
    <name type="scientific">Ectocarpus siliculosus</name>
    <name type="common">Brown alga</name>
    <name type="synonym">Conferva siliculosa</name>
    <dbReference type="NCBI Taxonomy" id="2880"/>
    <lineage>
        <taxon>Eukaryota</taxon>
        <taxon>Sar</taxon>
        <taxon>Stramenopiles</taxon>
        <taxon>Ochrophyta</taxon>
        <taxon>PX clade</taxon>
        <taxon>Phaeophyceae</taxon>
        <taxon>Ectocarpales</taxon>
        <taxon>Ectocarpaceae</taxon>
        <taxon>Ectocarpus</taxon>
    </lineage>
</organism>
<gene>
    <name evidence="2" type="ORF">Esi_0511_0008</name>
</gene>
<proteinExistence type="predicted"/>
<feature type="region of interest" description="Disordered" evidence="1">
    <location>
        <begin position="18"/>
        <end position="50"/>
    </location>
</feature>
<sequence>MGRKCVSSWYDTFAIAKKKGGMKRPPSTLRHYRDSEPTQRETDSRQTDRR</sequence>
<protein>
    <submittedName>
        <fullName evidence="2">Uncharacterized protein</fullName>
    </submittedName>
</protein>
<evidence type="ECO:0000256" key="1">
    <source>
        <dbReference type="SAM" id="MobiDB-lite"/>
    </source>
</evidence>
<dbReference type="InParanoid" id="D7G3M0"/>
<dbReference type="Proteomes" id="UP000002630">
    <property type="component" value="Unassembled WGS sequence"/>
</dbReference>
<evidence type="ECO:0000313" key="2">
    <source>
        <dbReference type="EMBL" id="CBJ33552.1"/>
    </source>
</evidence>
<dbReference type="AlphaFoldDB" id="D7G3M0"/>
<keyword evidence="3" id="KW-1185">Reference proteome</keyword>
<name>D7G3M0_ECTSI</name>
<reference evidence="2 3" key="1">
    <citation type="journal article" date="2010" name="Nature">
        <title>The Ectocarpus genome and the independent evolution of multicellularity in brown algae.</title>
        <authorList>
            <person name="Cock J.M."/>
            <person name="Sterck L."/>
            <person name="Rouze P."/>
            <person name="Scornet D."/>
            <person name="Allen A.E."/>
            <person name="Amoutzias G."/>
            <person name="Anthouard V."/>
            <person name="Artiguenave F."/>
            <person name="Aury J.M."/>
            <person name="Badger J.H."/>
            <person name="Beszteri B."/>
            <person name="Billiau K."/>
            <person name="Bonnet E."/>
            <person name="Bothwell J.H."/>
            <person name="Bowler C."/>
            <person name="Boyen C."/>
            <person name="Brownlee C."/>
            <person name="Carrano C.J."/>
            <person name="Charrier B."/>
            <person name="Cho G.Y."/>
            <person name="Coelho S.M."/>
            <person name="Collen J."/>
            <person name="Corre E."/>
            <person name="Da Silva C."/>
            <person name="Delage L."/>
            <person name="Delaroque N."/>
            <person name="Dittami S.M."/>
            <person name="Doulbeau S."/>
            <person name="Elias M."/>
            <person name="Farnham G."/>
            <person name="Gachon C.M."/>
            <person name="Gschloessl B."/>
            <person name="Heesch S."/>
            <person name="Jabbari K."/>
            <person name="Jubin C."/>
            <person name="Kawai H."/>
            <person name="Kimura K."/>
            <person name="Kloareg B."/>
            <person name="Kupper F.C."/>
            <person name="Lang D."/>
            <person name="Le Bail A."/>
            <person name="Leblanc C."/>
            <person name="Lerouge P."/>
            <person name="Lohr M."/>
            <person name="Lopez P.J."/>
            <person name="Martens C."/>
            <person name="Maumus F."/>
            <person name="Michel G."/>
            <person name="Miranda-Saavedra D."/>
            <person name="Morales J."/>
            <person name="Moreau H."/>
            <person name="Motomura T."/>
            <person name="Nagasato C."/>
            <person name="Napoli C.A."/>
            <person name="Nelson D.R."/>
            <person name="Nyvall-Collen P."/>
            <person name="Peters A.F."/>
            <person name="Pommier C."/>
            <person name="Potin P."/>
            <person name="Poulain J."/>
            <person name="Quesneville H."/>
            <person name="Read B."/>
            <person name="Rensing S.A."/>
            <person name="Ritter A."/>
            <person name="Rousvoal S."/>
            <person name="Samanta M."/>
            <person name="Samson G."/>
            <person name="Schroeder D.C."/>
            <person name="Segurens B."/>
            <person name="Strittmatter M."/>
            <person name="Tonon T."/>
            <person name="Tregear J.W."/>
            <person name="Valentin K."/>
            <person name="von Dassow P."/>
            <person name="Yamagishi T."/>
            <person name="Van de Peer Y."/>
            <person name="Wincker P."/>
        </authorList>
    </citation>
    <scope>NUCLEOTIDE SEQUENCE [LARGE SCALE GENOMIC DNA]</scope>
    <source>
        <strain evidence="3">Ec32 / CCAP1310/4</strain>
    </source>
</reference>